<keyword evidence="3" id="KW-1185">Reference proteome</keyword>
<evidence type="ECO:0000313" key="2">
    <source>
        <dbReference type="EMBL" id="KAF2147752.1"/>
    </source>
</evidence>
<dbReference type="Proteomes" id="UP000799439">
    <property type="component" value="Unassembled WGS sequence"/>
</dbReference>
<dbReference type="AlphaFoldDB" id="A0A9P4ITW5"/>
<evidence type="ECO:0000256" key="1">
    <source>
        <dbReference type="SAM" id="MobiDB-lite"/>
    </source>
</evidence>
<sequence>MPTSVQLHLKATVEKICACFAPDQRTEAREWAYQQLDLVLEERFNTRSANNPSNCSSSALPAQPTVNSISQMPQSGRNPELSHVGAHYPACYNSTLSASYGSNQLQSLSTTAQADHDYSPSAKHNIKIDPGLQYLGSDQDEQPTHGRLGTNSYGSSGNMPSNEQMIARSRHWNTLLGKRKRDNPEGQ</sequence>
<feature type="region of interest" description="Disordered" evidence="1">
    <location>
        <begin position="111"/>
        <end position="162"/>
    </location>
</feature>
<accession>A0A9P4ITW5</accession>
<proteinExistence type="predicted"/>
<feature type="compositionally biased region" description="Polar residues" evidence="1">
    <location>
        <begin position="149"/>
        <end position="162"/>
    </location>
</feature>
<organism evidence="2 3">
    <name type="scientific">Myriangium duriaei CBS 260.36</name>
    <dbReference type="NCBI Taxonomy" id="1168546"/>
    <lineage>
        <taxon>Eukaryota</taxon>
        <taxon>Fungi</taxon>
        <taxon>Dikarya</taxon>
        <taxon>Ascomycota</taxon>
        <taxon>Pezizomycotina</taxon>
        <taxon>Dothideomycetes</taxon>
        <taxon>Dothideomycetidae</taxon>
        <taxon>Myriangiales</taxon>
        <taxon>Myriangiaceae</taxon>
        <taxon>Myriangium</taxon>
    </lineage>
</organism>
<gene>
    <name evidence="2" type="ORF">K461DRAFT_272433</name>
</gene>
<reference evidence="2" key="1">
    <citation type="journal article" date="2020" name="Stud. Mycol.">
        <title>101 Dothideomycetes genomes: a test case for predicting lifestyles and emergence of pathogens.</title>
        <authorList>
            <person name="Haridas S."/>
            <person name="Albert R."/>
            <person name="Binder M."/>
            <person name="Bloem J."/>
            <person name="Labutti K."/>
            <person name="Salamov A."/>
            <person name="Andreopoulos B."/>
            <person name="Baker S."/>
            <person name="Barry K."/>
            <person name="Bills G."/>
            <person name="Bluhm B."/>
            <person name="Cannon C."/>
            <person name="Castanera R."/>
            <person name="Culley D."/>
            <person name="Daum C."/>
            <person name="Ezra D."/>
            <person name="Gonzalez J."/>
            <person name="Henrissat B."/>
            <person name="Kuo A."/>
            <person name="Liang C."/>
            <person name="Lipzen A."/>
            <person name="Lutzoni F."/>
            <person name="Magnuson J."/>
            <person name="Mondo S."/>
            <person name="Nolan M."/>
            <person name="Ohm R."/>
            <person name="Pangilinan J."/>
            <person name="Park H.-J."/>
            <person name="Ramirez L."/>
            <person name="Alfaro M."/>
            <person name="Sun H."/>
            <person name="Tritt A."/>
            <person name="Yoshinaga Y."/>
            <person name="Zwiers L.-H."/>
            <person name="Turgeon B."/>
            <person name="Goodwin S."/>
            <person name="Spatafora J."/>
            <person name="Crous P."/>
            <person name="Grigoriev I."/>
        </authorList>
    </citation>
    <scope>NUCLEOTIDE SEQUENCE</scope>
    <source>
        <strain evidence="2">CBS 260.36</strain>
    </source>
</reference>
<name>A0A9P4ITW5_9PEZI</name>
<dbReference type="EMBL" id="ML996095">
    <property type="protein sequence ID" value="KAF2147752.1"/>
    <property type="molecule type" value="Genomic_DNA"/>
</dbReference>
<evidence type="ECO:0000313" key="3">
    <source>
        <dbReference type="Proteomes" id="UP000799439"/>
    </source>
</evidence>
<protein>
    <submittedName>
        <fullName evidence="2">Uncharacterized protein</fullName>
    </submittedName>
</protein>
<comment type="caution">
    <text evidence="2">The sequence shown here is derived from an EMBL/GenBank/DDBJ whole genome shotgun (WGS) entry which is preliminary data.</text>
</comment>